<dbReference type="InterPro" id="IPR027470">
    <property type="entry name" value="Cation_efflux_CTD"/>
</dbReference>
<comment type="caution">
    <text evidence="12">The sequence shown here is derived from an EMBL/GenBank/DDBJ whole genome shotgun (WGS) entry which is preliminary data.</text>
</comment>
<dbReference type="AlphaFoldDB" id="A0A7W7EWP7"/>
<keyword evidence="5 9" id="KW-0812">Transmembrane</keyword>
<feature type="transmembrane region" description="Helical" evidence="9">
    <location>
        <begin position="85"/>
        <end position="106"/>
    </location>
</feature>
<feature type="transmembrane region" description="Helical" evidence="9">
    <location>
        <begin position="16"/>
        <end position="36"/>
    </location>
</feature>
<evidence type="ECO:0000256" key="6">
    <source>
        <dbReference type="ARBA" id="ARBA00022989"/>
    </source>
</evidence>
<evidence type="ECO:0000313" key="12">
    <source>
        <dbReference type="EMBL" id="MBB4614525.1"/>
    </source>
</evidence>
<dbReference type="PANTHER" id="PTHR43840:SF41">
    <property type="entry name" value="CATION-EFFLUX PUMP FIEF"/>
    <property type="match status" value="1"/>
</dbReference>
<dbReference type="InterPro" id="IPR058533">
    <property type="entry name" value="Cation_efflux_TM"/>
</dbReference>
<name>A0A7W7EWP7_9SPHN</name>
<keyword evidence="6 9" id="KW-1133">Transmembrane helix</keyword>
<protein>
    <submittedName>
        <fullName evidence="12">Ferrous-iron efflux pump FieF</fullName>
    </submittedName>
</protein>
<evidence type="ECO:0000256" key="1">
    <source>
        <dbReference type="ARBA" id="ARBA00004141"/>
    </source>
</evidence>
<dbReference type="GO" id="GO:0015341">
    <property type="term" value="F:zinc efflux antiporter activity"/>
    <property type="evidence" value="ECO:0007669"/>
    <property type="project" value="TreeGrafter"/>
</dbReference>
<dbReference type="NCBIfam" id="TIGR01297">
    <property type="entry name" value="CDF"/>
    <property type="match status" value="1"/>
</dbReference>
<dbReference type="InterPro" id="IPR027469">
    <property type="entry name" value="Cation_efflux_TMD_sf"/>
</dbReference>
<dbReference type="SUPFAM" id="SSF161111">
    <property type="entry name" value="Cation efflux protein transmembrane domain-like"/>
    <property type="match status" value="1"/>
</dbReference>
<dbReference type="GO" id="GO:0015086">
    <property type="term" value="F:cadmium ion transmembrane transporter activity"/>
    <property type="evidence" value="ECO:0007669"/>
    <property type="project" value="TreeGrafter"/>
</dbReference>
<dbReference type="Pfam" id="PF16916">
    <property type="entry name" value="ZT_dimer"/>
    <property type="match status" value="1"/>
</dbReference>
<feature type="domain" description="Cation efflux protein cytoplasmic" evidence="11">
    <location>
        <begin position="218"/>
        <end position="292"/>
    </location>
</feature>
<evidence type="ECO:0000256" key="4">
    <source>
        <dbReference type="ARBA" id="ARBA00022475"/>
    </source>
</evidence>
<evidence type="ECO:0000259" key="11">
    <source>
        <dbReference type="Pfam" id="PF16916"/>
    </source>
</evidence>
<sequence length="330" mass="35333">MDMTRADTHNDLNRKAALASISVAMLLVGLKVWAVLSTGSTAMLGSLADTALDLVASLATLLGVWIASQPDDHNHRFGHGKAEALAAMFQVVLISISAIGLAFRAVGQFLGQAQVAEAESGVIVSTIALAATFALLAYQRHVIRQTGSLAISTDNVHYKSDLFLNLAVIAALVIDTYIGIKGADAVFAFGIALWLGWGAWGASQEAIEQLMDHEWPLEKRERFLEVVAQHPELKGLHDLRTRTSGNRDFVQFHVWVDGRMTVTEAHRVMDEIEDKLTAEFPGVEILIHPDPEGLVDEDMMGAENLLSPGPDGTSPAILAQGSPTTGAPAA</sequence>
<comment type="similarity">
    <text evidence="2">Belongs to the cation diffusion facilitator (CDF) transporter (TC 2.A.4) family.</text>
</comment>
<dbReference type="Proteomes" id="UP000538566">
    <property type="component" value="Unassembled WGS sequence"/>
</dbReference>
<feature type="transmembrane region" description="Helical" evidence="9">
    <location>
        <begin position="42"/>
        <end position="65"/>
    </location>
</feature>
<feature type="transmembrane region" description="Helical" evidence="9">
    <location>
        <begin position="162"/>
        <end position="180"/>
    </location>
</feature>
<dbReference type="GO" id="GO:0005886">
    <property type="term" value="C:plasma membrane"/>
    <property type="evidence" value="ECO:0007669"/>
    <property type="project" value="TreeGrafter"/>
</dbReference>
<dbReference type="EMBL" id="JACHOA010000005">
    <property type="protein sequence ID" value="MBB4614525.1"/>
    <property type="molecule type" value="Genomic_DNA"/>
</dbReference>
<dbReference type="SUPFAM" id="SSF160240">
    <property type="entry name" value="Cation efflux protein cytoplasmic domain-like"/>
    <property type="match status" value="1"/>
</dbReference>
<feature type="transmembrane region" description="Helical" evidence="9">
    <location>
        <begin position="186"/>
        <end position="203"/>
    </location>
</feature>
<dbReference type="InterPro" id="IPR036837">
    <property type="entry name" value="Cation_efflux_CTD_sf"/>
</dbReference>
<dbReference type="Gene3D" id="3.30.70.1350">
    <property type="entry name" value="Cation efflux protein, cytoplasmic domain"/>
    <property type="match status" value="1"/>
</dbReference>
<keyword evidence="7 9" id="KW-0472">Membrane</keyword>
<evidence type="ECO:0000256" key="8">
    <source>
        <dbReference type="SAM" id="MobiDB-lite"/>
    </source>
</evidence>
<organism evidence="12 13">
    <name type="scientific">Novosphingobium taihuense</name>
    <dbReference type="NCBI Taxonomy" id="260085"/>
    <lineage>
        <taxon>Bacteria</taxon>
        <taxon>Pseudomonadati</taxon>
        <taxon>Pseudomonadota</taxon>
        <taxon>Alphaproteobacteria</taxon>
        <taxon>Sphingomonadales</taxon>
        <taxon>Sphingomonadaceae</taxon>
        <taxon>Novosphingobium</taxon>
    </lineage>
</organism>
<feature type="compositionally biased region" description="Polar residues" evidence="8">
    <location>
        <begin position="321"/>
        <end position="330"/>
    </location>
</feature>
<comment type="subcellular location">
    <subcellularLocation>
        <location evidence="1">Membrane</location>
        <topology evidence="1">Multi-pass membrane protein</topology>
    </subcellularLocation>
</comment>
<feature type="transmembrane region" description="Helical" evidence="9">
    <location>
        <begin position="118"/>
        <end position="138"/>
    </location>
</feature>
<dbReference type="InterPro" id="IPR050291">
    <property type="entry name" value="CDF_Transporter"/>
</dbReference>
<dbReference type="Gene3D" id="1.20.1510.10">
    <property type="entry name" value="Cation efflux protein transmembrane domain"/>
    <property type="match status" value="1"/>
</dbReference>
<evidence type="ECO:0000256" key="3">
    <source>
        <dbReference type="ARBA" id="ARBA00022448"/>
    </source>
</evidence>
<dbReference type="Pfam" id="PF01545">
    <property type="entry name" value="Cation_efflux"/>
    <property type="match status" value="1"/>
</dbReference>
<dbReference type="GO" id="GO:0015093">
    <property type="term" value="F:ferrous iron transmembrane transporter activity"/>
    <property type="evidence" value="ECO:0007669"/>
    <property type="project" value="TreeGrafter"/>
</dbReference>
<dbReference type="RefSeq" id="WP_144904672.1">
    <property type="nucleotide sequence ID" value="NZ_JACHOA010000005.1"/>
</dbReference>
<evidence type="ECO:0000256" key="9">
    <source>
        <dbReference type="SAM" id="Phobius"/>
    </source>
</evidence>
<evidence type="ECO:0000259" key="10">
    <source>
        <dbReference type="Pfam" id="PF01545"/>
    </source>
</evidence>
<dbReference type="OrthoDB" id="9806522at2"/>
<evidence type="ECO:0000256" key="7">
    <source>
        <dbReference type="ARBA" id="ARBA00023136"/>
    </source>
</evidence>
<accession>A0A7W7EWP7</accession>
<keyword evidence="3" id="KW-0813">Transport</keyword>
<dbReference type="InterPro" id="IPR002524">
    <property type="entry name" value="Cation_efflux"/>
</dbReference>
<gene>
    <name evidence="12" type="ORF">GGR37_002812</name>
</gene>
<evidence type="ECO:0000313" key="13">
    <source>
        <dbReference type="Proteomes" id="UP000538566"/>
    </source>
</evidence>
<keyword evidence="13" id="KW-1185">Reference proteome</keyword>
<evidence type="ECO:0000256" key="5">
    <source>
        <dbReference type="ARBA" id="ARBA00022692"/>
    </source>
</evidence>
<dbReference type="PANTHER" id="PTHR43840">
    <property type="entry name" value="MITOCHONDRIAL METAL TRANSPORTER 1-RELATED"/>
    <property type="match status" value="1"/>
</dbReference>
<dbReference type="GO" id="GO:0006882">
    <property type="term" value="P:intracellular zinc ion homeostasis"/>
    <property type="evidence" value="ECO:0007669"/>
    <property type="project" value="TreeGrafter"/>
</dbReference>
<proteinExistence type="inferred from homology"/>
<feature type="domain" description="Cation efflux protein transmembrane" evidence="10">
    <location>
        <begin position="18"/>
        <end position="211"/>
    </location>
</feature>
<reference evidence="12 13" key="1">
    <citation type="submission" date="2020-08" db="EMBL/GenBank/DDBJ databases">
        <title>Genomic Encyclopedia of Type Strains, Phase IV (KMG-IV): sequencing the most valuable type-strain genomes for metagenomic binning, comparative biology and taxonomic classification.</title>
        <authorList>
            <person name="Goeker M."/>
        </authorList>
    </citation>
    <scope>NUCLEOTIDE SEQUENCE [LARGE SCALE GENOMIC DNA]</scope>
    <source>
        <strain evidence="12 13">DSM 17507</strain>
    </source>
</reference>
<feature type="region of interest" description="Disordered" evidence="8">
    <location>
        <begin position="303"/>
        <end position="330"/>
    </location>
</feature>
<keyword evidence="4" id="KW-1003">Cell membrane</keyword>
<evidence type="ECO:0000256" key="2">
    <source>
        <dbReference type="ARBA" id="ARBA00008114"/>
    </source>
</evidence>